<dbReference type="Pfam" id="PF00583">
    <property type="entry name" value="Acetyltransf_1"/>
    <property type="match status" value="1"/>
</dbReference>
<evidence type="ECO:0000313" key="3">
    <source>
        <dbReference type="Proteomes" id="UP000799324"/>
    </source>
</evidence>
<dbReference type="InterPro" id="IPR016181">
    <property type="entry name" value="Acyl_CoA_acyltransferase"/>
</dbReference>
<evidence type="ECO:0000259" key="1">
    <source>
        <dbReference type="PROSITE" id="PS51186"/>
    </source>
</evidence>
<dbReference type="CDD" id="cd04301">
    <property type="entry name" value="NAT_SF"/>
    <property type="match status" value="1"/>
</dbReference>
<keyword evidence="3" id="KW-1185">Reference proteome</keyword>
<dbReference type="InterPro" id="IPR052523">
    <property type="entry name" value="Trichothecene_AcTrans"/>
</dbReference>
<accession>A0A6A6TIP7</accession>
<sequence>MPLRAARFSDHSIIAVLCCAAWYDEDFFGSVMHPLREQYPNDPALYWHSRIREHWCDWRNKVFVAVQRDEENPNQEKIVGVAVWQRQGEGGRKMELSVFDPRTILPPLIKLSNYLNSHLYPNHAINPTKATLLSAAMPFCKHHWAGPRHENWYLALCAVHPVHQGQGFGRELVEWGIQQAERENVHASVMSSDGSDEFYLKCGFEEIVGNATEGEGNPMRGVKGGAILFWFPEGEDAGGDS</sequence>
<dbReference type="PANTHER" id="PTHR42791">
    <property type="entry name" value="GNAT FAMILY ACETYLTRANSFERASE"/>
    <property type="match status" value="1"/>
</dbReference>
<name>A0A6A6TIP7_9PLEO</name>
<dbReference type="InterPro" id="IPR000182">
    <property type="entry name" value="GNAT_dom"/>
</dbReference>
<organism evidence="2 3">
    <name type="scientific">Lophiostoma macrostomum CBS 122681</name>
    <dbReference type="NCBI Taxonomy" id="1314788"/>
    <lineage>
        <taxon>Eukaryota</taxon>
        <taxon>Fungi</taxon>
        <taxon>Dikarya</taxon>
        <taxon>Ascomycota</taxon>
        <taxon>Pezizomycotina</taxon>
        <taxon>Dothideomycetes</taxon>
        <taxon>Pleosporomycetidae</taxon>
        <taxon>Pleosporales</taxon>
        <taxon>Lophiostomataceae</taxon>
        <taxon>Lophiostoma</taxon>
    </lineage>
</organism>
<dbReference type="PANTHER" id="PTHR42791:SF16">
    <property type="entry name" value="N-ACETYLTRANSFERASE DOMAIN-CONTAINING PROTEIN"/>
    <property type="match status" value="1"/>
</dbReference>
<reference evidence="2" key="1">
    <citation type="journal article" date="2020" name="Stud. Mycol.">
        <title>101 Dothideomycetes genomes: a test case for predicting lifestyles and emergence of pathogens.</title>
        <authorList>
            <person name="Haridas S."/>
            <person name="Albert R."/>
            <person name="Binder M."/>
            <person name="Bloem J."/>
            <person name="Labutti K."/>
            <person name="Salamov A."/>
            <person name="Andreopoulos B."/>
            <person name="Baker S."/>
            <person name="Barry K."/>
            <person name="Bills G."/>
            <person name="Bluhm B."/>
            <person name="Cannon C."/>
            <person name="Castanera R."/>
            <person name="Culley D."/>
            <person name="Daum C."/>
            <person name="Ezra D."/>
            <person name="Gonzalez J."/>
            <person name="Henrissat B."/>
            <person name="Kuo A."/>
            <person name="Liang C."/>
            <person name="Lipzen A."/>
            <person name="Lutzoni F."/>
            <person name="Magnuson J."/>
            <person name="Mondo S."/>
            <person name="Nolan M."/>
            <person name="Ohm R."/>
            <person name="Pangilinan J."/>
            <person name="Park H.-J."/>
            <person name="Ramirez L."/>
            <person name="Alfaro M."/>
            <person name="Sun H."/>
            <person name="Tritt A."/>
            <person name="Yoshinaga Y."/>
            <person name="Zwiers L.-H."/>
            <person name="Turgeon B."/>
            <person name="Goodwin S."/>
            <person name="Spatafora J."/>
            <person name="Crous P."/>
            <person name="Grigoriev I."/>
        </authorList>
    </citation>
    <scope>NUCLEOTIDE SEQUENCE</scope>
    <source>
        <strain evidence="2">CBS 122681</strain>
    </source>
</reference>
<dbReference type="EMBL" id="MU004306">
    <property type="protein sequence ID" value="KAF2659602.1"/>
    <property type="molecule type" value="Genomic_DNA"/>
</dbReference>
<dbReference type="GO" id="GO:0016747">
    <property type="term" value="F:acyltransferase activity, transferring groups other than amino-acyl groups"/>
    <property type="evidence" value="ECO:0007669"/>
    <property type="project" value="InterPro"/>
</dbReference>
<dbReference type="OrthoDB" id="2115692at2759"/>
<proteinExistence type="predicted"/>
<dbReference type="PROSITE" id="PS51186">
    <property type="entry name" value="GNAT"/>
    <property type="match status" value="1"/>
</dbReference>
<dbReference type="Proteomes" id="UP000799324">
    <property type="component" value="Unassembled WGS sequence"/>
</dbReference>
<dbReference type="AlphaFoldDB" id="A0A6A6TIP7"/>
<gene>
    <name evidence="2" type="ORF">K491DRAFT_733224</name>
</gene>
<dbReference type="Gene3D" id="3.40.630.30">
    <property type="match status" value="1"/>
</dbReference>
<evidence type="ECO:0000313" key="2">
    <source>
        <dbReference type="EMBL" id="KAF2659602.1"/>
    </source>
</evidence>
<dbReference type="SUPFAM" id="SSF55729">
    <property type="entry name" value="Acyl-CoA N-acyltransferases (Nat)"/>
    <property type="match status" value="1"/>
</dbReference>
<protein>
    <recommendedName>
        <fullName evidence="1">N-acetyltransferase domain-containing protein</fullName>
    </recommendedName>
</protein>
<feature type="domain" description="N-acetyltransferase" evidence="1">
    <location>
        <begin position="147"/>
        <end position="234"/>
    </location>
</feature>